<name>A0A2A9EHW5_9MICO</name>
<dbReference type="PANTHER" id="PTHR38030">
    <property type="entry name" value="PROTOPORPHYRINOGEN IX DEHYDROGENASE [MENAQUINONE]"/>
    <property type="match status" value="1"/>
</dbReference>
<sequence>MRIAVAVASKHGATKEIGHAVVERLRELGHDVSEHDMASTSAEDLDDAQALVLGGAVYFGRWPNEANDLVDGLADRVDGRPVWLFSSGPVAREDEPPSVEEPTIAIDGTMQALDAREHVMFGGRLDKNTLSFVERAVARALRAPDADTRDWTVIREWADKIDSALKAS</sequence>
<dbReference type="SUPFAM" id="SSF52218">
    <property type="entry name" value="Flavoproteins"/>
    <property type="match status" value="1"/>
</dbReference>
<feature type="domain" description="Flavodoxin-like" evidence="1">
    <location>
        <begin position="3"/>
        <end position="162"/>
    </location>
</feature>
<dbReference type="InterPro" id="IPR008254">
    <property type="entry name" value="Flavodoxin/NO_synth"/>
</dbReference>
<reference evidence="3 4" key="1">
    <citation type="submission" date="2017-10" db="EMBL/GenBank/DDBJ databases">
        <title>Sequencing the genomes of 1000 actinobacteria strains.</title>
        <authorList>
            <person name="Klenk H.-P."/>
        </authorList>
    </citation>
    <scope>NUCLEOTIDE SEQUENCE [LARGE SCALE GENOMIC DNA]</scope>
    <source>
        <strain evidence="3 4">DSM 21574</strain>
    </source>
</reference>
<keyword evidence="4" id="KW-1185">Reference proteome</keyword>
<dbReference type="GO" id="GO:0010181">
    <property type="term" value="F:FMN binding"/>
    <property type="evidence" value="ECO:0007669"/>
    <property type="project" value="InterPro"/>
</dbReference>
<comment type="caution">
    <text evidence="3">The sequence shown here is derived from an EMBL/GenBank/DDBJ whole genome shotgun (WGS) entry which is preliminary data.</text>
</comment>
<dbReference type="GO" id="GO:0070819">
    <property type="term" value="F:menaquinone-dependent protoporphyrinogen oxidase activity"/>
    <property type="evidence" value="ECO:0007669"/>
    <property type="project" value="TreeGrafter"/>
</dbReference>
<gene>
    <name evidence="2" type="ORF">ATL41_0003</name>
    <name evidence="3" type="ORF">ATL41_2612</name>
</gene>
<dbReference type="Proteomes" id="UP000221394">
    <property type="component" value="Unassembled WGS sequence"/>
</dbReference>
<dbReference type="InterPro" id="IPR026816">
    <property type="entry name" value="Flavodoxin_dom"/>
</dbReference>
<dbReference type="PROSITE" id="PS50902">
    <property type="entry name" value="FLAVODOXIN_LIKE"/>
    <property type="match status" value="1"/>
</dbReference>
<evidence type="ECO:0000313" key="2">
    <source>
        <dbReference type="EMBL" id="PFG35329.1"/>
    </source>
</evidence>
<accession>A0A2A9EHW5</accession>
<evidence type="ECO:0000313" key="3">
    <source>
        <dbReference type="EMBL" id="PFG37832.1"/>
    </source>
</evidence>
<dbReference type="PANTHER" id="PTHR38030:SF2">
    <property type="entry name" value="PROTOPORPHYRINOGEN IX DEHYDROGENASE [QUINONE]"/>
    <property type="match status" value="1"/>
</dbReference>
<evidence type="ECO:0000313" key="4">
    <source>
        <dbReference type="Proteomes" id="UP000221394"/>
    </source>
</evidence>
<dbReference type="Gene3D" id="3.40.50.360">
    <property type="match status" value="1"/>
</dbReference>
<dbReference type="EMBL" id="PDJH01000001">
    <property type="protein sequence ID" value="PFG37832.1"/>
    <property type="molecule type" value="Genomic_DNA"/>
</dbReference>
<dbReference type="GO" id="GO:0006783">
    <property type="term" value="P:heme biosynthetic process"/>
    <property type="evidence" value="ECO:0007669"/>
    <property type="project" value="TreeGrafter"/>
</dbReference>
<dbReference type="InterPro" id="IPR052200">
    <property type="entry name" value="Protoporphyrinogen_IX_DH"/>
</dbReference>
<dbReference type="EMBL" id="PDJH01000001">
    <property type="protein sequence ID" value="PFG35329.1"/>
    <property type="molecule type" value="Genomic_DNA"/>
</dbReference>
<organism evidence="3 4">
    <name type="scientific">Flavimobilis soli</name>
    <dbReference type="NCBI Taxonomy" id="442709"/>
    <lineage>
        <taxon>Bacteria</taxon>
        <taxon>Bacillati</taxon>
        <taxon>Actinomycetota</taxon>
        <taxon>Actinomycetes</taxon>
        <taxon>Micrococcales</taxon>
        <taxon>Jonesiaceae</taxon>
        <taxon>Flavimobilis</taxon>
    </lineage>
</organism>
<dbReference type="Pfam" id="PF12724">
    <property type="entry name" value="Flavodoxin_5"/>
    <property type="match status" value="1"/>
</dbReference>
<evidence type="ECO:0000259" key="1">
    <source>
        <dbReference type="PROSITE" id="PS50902"/>
    </source>
</evidence>
<proteinExistence type="predicted"/>
<dbReference type="AlphaFoldDB" id="A0A2A9EHW5"/>
<protein>
    <submittedName>
        <fullName evidence="3">Menaquinone-dependent protoporphyrinogen oxidase</fullName>
    </submittedName>
</protein>
<dbReference type="InterPro" id="IPR029039">
    <property type="entry name" value="Flavoprotein-like_sf"/>
</dbReference>